<feature type="region of interest" description="Disordered" evidence="2">
    <location>
        <begin position="981"/>
        <end position="1004"/>
    </location>
</feature>
<dbReference type="PANTHER" id="PTHR34121:SF1">
    <property type="entry name" value="FILAMIN-A-INTERACTING PROTEIN 1"/>
    <property type="match status" value="1"/>
</dbReference>
<comment type="caution">
    <text evidence="3">The sequence shown here is derived from an EMBL/GenBank/DDBJ whole genome shotgun (WGS) entry which is preliminary data.</text>
</comment>
<evidence type="ECO:0000256" key="1">
    <source>
        <dbReference type="SAM" id="Coils"/>
    </source>
</evidence>
<feature type="compositionally biased region" description="Basic and acidic residues" evidence="2">
    <location>
        <begin position="256"/>
        <end position="265"/>
    </location>
</feature>
<evidence type="ECO:0000256" key="2">
    <source>
        <dbReference type="SAM" id="MobiDB-lite"/>
    </source>
</evidence>
<protein>
    <submittedName>
        <fullName evidence="3">Uncharacterized protein</fullName>
    </submittedName>
</protein>
<dbReference type="STRING" id="3750.A0A498JFR6"/>
<reference evidence="3 4" key="1">
    <citation type="submission" date="2018-10" db="EMBL/GenBank/DDBJ databases">
        <title>A high-quality apple genome assembly.</title>
        <authorList>
            <person name="Hu J."/>
        </authorList>
    </citation>
    <scope>NUCLEOTIDE SEQUENCE [LARGE SCALE GENOMIC DNA]</scope>
    <source>
        <strain evidence="4">cv. HFTH1</strain>
        <tissue evidence="3">Young leaf</tissue>
    </source>
</reference>
<feature type="compositionally biased region" description="Low complexity" evidence="2">
    <location>
        <begin position="982"/>
        <end position="1003"/>
    </location>
</feature>
<keyword evidence="1" id="KW-0175">Coiled coil</keyword>
<sequence length="1072" mass="120369">MSWLRSAVSKAVEVGNKNNLTRTVKNYADSVVQHAGQAVAEGTKRFQDRMGGRSFRSVKKSIQRLEEAAVSCRGPERLEILRRWVLLLKEVERLKLSQGSAEKNENAPEQPAVADDPNEIRKRISLVFYYDSDVGGEPMNFREVFLQSQALEGITLSMILEAPNDEEVALLMEMFRLCLTGGTEVHHAVVSSIQDLATAFSSYEDEVLVKREELLQFAQGAITGLKINADVVRIDEEASSLKRKLDAMKPPLKPSNEGHDKPSEETKLETIEALKEALTQIRACSRLEGILLKKKLLNNGDSPDIHAQKVDKLKVLSESLASSSAKAENRISDHRLQKEEAIKVRVARASEVTEREKEITAEISELEKERDDLEAKLKKVNISLAAANARLRNTREEREQFEEANNKIVSHCETKEDELSKSIASCKVEADILKTWINFLEDTWVLQRSYADMKEKQVKYVIQLYAIGFFSLFKSMHCYLNNSCISAFSSDELEKHEDYFLNLAIDHLSAYKKELGPSICHIGTFVENLKKLSEGSKMASSAENEDSKVLNPINNLEKEYLDHETKIITTFSVVDNIKEQFYGQRAEFSRKKDPRVKELFIDIEKLREQFDAIERPNLQLENPAPKAETSSSEKPQSDPSHVPTESTGAQKAGTDKQSGSGAVKAEQTLDTEAELAKLESEFGKVGQDYSAEEINDWEFDELEREFRSEAMAVDHLSCDHADDDYIDMDVGSYSAFLNHSMSSPPHPREFEFQMSSTSLERDPPTTSPADELFYKGKLLPLHLPPRLQMVEKLLKNSYSSFDHQKDMFEEFYSTPLATTAPTPTTTSTPFESCNISPSESCQVSRELNPEEYILEYSTEVSGFINENPKKSWTKKFRQSLLNSKLKSSRAYLKSLFGKYSCSNESSAAAARHAHGGMVFKSEDLSKYMKTSKNPFGHTQREKYRMSASGARSFSKDKIIEDGAALHRRSFSLAIKRNSTKISTSSSSSSGSSSSSSSSSNHSSGTQELQFLKRCNSASSEIESSIQGAIAHCKQSQQPFRSRKTVSEVGFYSLSASRIAVCEDQERPELCRG</sequence>
<dbReference type="PANTHER" id="PTHR34121">
    <property type="entry name" value="MYOSIN-11"/>
    <property type="match status" value="1"/>
</dbReference>
<gene>
    <name evidence="3" type="ORF">DVH24_024064</name>
</gene>
<accession>A0A498JFR6</accession>
<feature type="region of interest" description="Disordered" evidence="2">
    <location>
        <begin position="930"/>
        <end position="949"/>
    </location>
</feature>
<evidence type="ECO:0000313" key="3">
    <source>
        <dbReference type="EMBL" id="RXH94380.1"/>
    </source>
</evidence>
<feature type="region of interest" description="Disordered" evidence="2">
    <location>
        <begin position="245"/>
        <end position="265"/>
    </location>
</feature>
<keyword evidence="4" id="KW-1185">Reference proteome</keyword>
<feature type="region of interest" description="Disordered" evidence="2">
    <location>
        <begin position="614"/>
        <end position="666"/>
    </location>
</feature>
<evidence type="ECO:0000313" key="4">
    <source>
        <dbReference type="Proteomes" id="UP000290289"/>
    </source>
</evidence>
<proteinExistence type="predicted"/>
<feature type="compositionally biased region" description="Polar residues" evidence="2">
    <location>
        <begin position="628"/>
        <end position="660"/>
    </location>
</feature>
<organism evidence="3 4">
    <name type="scientific">Malus domestica</name>
    <name type="common">Apple</name>
    <name type="synonym">Pyrus malus</name>
    <dbReference type="NCBI Taxonomy" id="3750"/>
    <lineage>
        <taxon>Eukaryota</taxon>
        <taxon>Viridiplantae</taxon>
        <taxon>Streptophyta</taxon>
        <taxon>Embryophyta</taxon>
        <taxon>Tracheophyta</taxon>
        <taxon>Spermatophyta</taxon>
        <taxon>Magnoliopsida</taxon>
        <taxon>eudicotyledons</taxon>
        <taxon>Gunneridae</taxon>
        <taxon>Pentapetalae</taxon>
        <taxon>rosids</taxon>
        <taxon>fabids</taxon>
        <taxon>Rosales</taxon>
        <taxon>Rosaceae</taxon>
        <taxon>Amygdaloideae</taxon>
        <taxon>Maleae</taxon>
        <taxon>Malus</taxon>
    </lineage>
</organism>
<dbReference type="AlphaFoldDB" id="A0A498JFR6"/>
<name>A0A498JFR6_MALDO</name>
<dbReference type="Proteomes" id="UP000290289">
    <property type="component" value="Chromosome 7"/>
</dbReference>
<feature type="coiled-coil region" evidence="1">
    <location>
        <begin position="349"/>
        <end position="404"/>
    </location>
</feature>
<dbReference type="EMBL" id="RDQH01000333">
    <property type="protein sequence ID" value="RXH94380.1"/>
    <property type="molecule type" value="Genomic_DNA"/>
</dbReference>